<proteinExistence type="predicted"/>
<dbReference type="KEGG" id="aten:116288973"/>
<gene>
    <name evidence="3" type="primary">LOC116288973</name>
</gene>
<keyword evidence="2" id="KW-1185">Reference proteome</keyword>
<sequence>MYSNADLSPKQPVEHKQQPNFPKNLLITTEDYPFYDDKGGANDFAKMVTSLEIPVGPTTFKTKVKDIFREIAIKHTTGKEAREWLSSPDMRYWPQQLNFGVWAATKGCGIAVDMFHIPFLRFHVAFTIRRILKELGAPLPGDSIFKAKDNKYDKVAWERLKNEFKLSNPDFRNKEGAAHGLGETYTYAGGC</sequence>
<dbReference type="AlphaFoldDB" id="A0A6P8HGI5"/>
<dbReference type="OrthoDB" id="5990201at2759"/>
<evidence type="ECO:0000313" key="3">
    <source>
        <dbReference type="RefSeq" id="XP_031551695.1"/>
    </source>
</evidence>
<accession>A0A6P8HGI5</accession>
<feature type="region of interest" description="Disordered" evidence="1">
    <location>
        <begin position="1"/>
        <end position="20"/>
    </location>
</feature>
<dbReference type="GeneID" id="116288973"/>
<organism evidence="2 3">
    <name type="scientific">Actinia tenebrosa</name>
    <name type="common">Australian red waratah sea anemone</name>
    <dbReference type="NCBI Taxonomy" id="6105"/>
    <lineage>
        <taxon>Eukaryota</taxon>
        <taxon>Metazoa</taxon>
        <taxon>Cnidaria</taxon>
        <taxon>Anthozoa</taxon>
        <taxon>Hexacorallia</taxon>
        <taxon>Actiniaria</taxon>
        <taxon>Actiniidae</taxon>
        <taxon>Actinia</taxon>
    </lineage>
</organism>
<reference evidence="3" key="1">
    <citation type="submission" date="2025-08" db="UniProtKB">
        <authorList>
            <consortium name="RefSeq"/>
        </authorList>
    </citation>
    <scope>IDENTIFICATION</scope>
    <source>
        <tissue evidence="3">Tentacle</tissue>
    </source>
</reference>
<dbReference type="InParanoid" id="A0A6P8HGI5"/>
<evidence type="ECO:0000313" key="2">
    <source>
        <dbReference type="Proteomes" id="UP000515163"/>
    </source>
</evidence>
<dbReference type="Proteomes" id="UP000515163">
    <property type="component" value="Unplaced"/>
</dbReference>
<name>A0A6P8HGI5_ACTTE</name>
<dbReference type="RefSeq" id="XP_031551695.1">
    <property type="nucleotide sequence ID" value="XM_031695835.1"/>
</dbReference>
<evidence type="ECO:0000256" key="1">
    <source>
        <dbReference type="SAM" id="MobiDB-lite"/>
    </source>
</evidence>
<protein>
    <submittedName>
        <fullName evidence="3">Uncharacterized protein LOC116288973</fullName>
    </submittedName>
</protein>